<organism evidence="1 2">
    <name type="scientific">Candidatus Nitrospira kreftii</name>
    <dbReference type="NCBI Taxonomy" id="2652173"/>
    <lineage>
        <taxon>Bacteria</taxon>
        <taxon>Pseudomonadati</taxon>
        <taxon>Nitrospirota</taxon>
        <taxon>Nitrospiria</taxon>
        <taxon>Nitrospirales</taxon>
        <taxon>Nitrospiraceae</taxon>
        <taxon>Nitrospira</taxon>
    </lineage>
</organism>
<gene>
    <name evidence="1" type="ORF">Nkreftii_000629</name>
</gene>
<dbReference type="Proteomes" id="UP000593737">
    <property type="component" value="Chromosome"/>
</dbReference>
<sequence>MVICSWCRGEGRNGFVGEKAPLDDLRETHSICLEHETAVRARWAARGPRIGFYTTPTGNVRSRAWRTRRIVLSAMQLGVGLRDLASKVGL</sequence>
<dbReference type="KEGG" id="nkf:Nkreftii_000629"/>
<dbReference type="EMBL" id="CP047423">
    <property type="protein sequence ID" value="QPD02855.1"/>
    <property type="molecule type" value="Genomic_DNA"/>
</dbReference>
<reference evidence="1 2" key="1">
    <citation type="journal article" date="2020" name="ISME J.">
        <title>Enrichment and physiological characterization of a novel comammox Nitrospira indicates ammonium inhibition of complete nitrification.</title>
        <authorList>
            <person name="Sakoula D."/>
            <person name="Koch H."/>
            <person name="Frank J."/>
            <person name="Jetten M.S.M."/>
            <person name="van Kessel M.A.H.J."/>
            <person name="Lucker S."/>
        </authorList>
    </citation>
    <scope>NUCLEOTIDE SEQUENCE [LARGE SCALE GENOMIC DNA]</scope>
    <source>
        <strain evidence="1">Comreactor17</strain>
    </source>
</reference>
<accession>A0A7S8FBH5</accession>
<proteinExistence type="predicted"/>
<name>A0A7S8FBH5_9BACT</name>
<evidence type="ECO:0000313" key="2">
    <source>
        <dbReference type="Proteomes" id="UP000593737"/>
    </source>
</evidence>
<protein>
    <submittedName>
        <fullName evidence="1">Uncharacterized protein</fullName>
    </submittedName>
</protein>
<evidence type="ECO:0000313" key="1">
    <source>
        <dbReference type="EMBL" id="QPD02855.1"/>
    </source>
</evidence>
<dbReference type="AlphaFoldDB" id="A0A7S8FBH5"/>